<accession>A0A0P0UTC6</accession>
<dbReference type="Proteomes" id="UP000067399">
    <property type="component" value="Chromosome"/>
</dbReference>
<dbReference type="GO" id="GO:0005829">
    <property type="term" value="C:cytosol"/>
    <property type="evidence" value="ECO:0007669"/>
    <property type="project" value="TreeGrafter"/>
</dbReference>
<dbReference type="InterPro" id="IPR018490">
    <property type="entry name" value="cNMP-bd_dom_sf"/>
</dbReference>
<name>A0A0P0UTC6_9GAMM</name>
<dbReference type="STRING" id="1303921.BSEPE_1201"/>
<evidence type="ECO:0000313" key="6">
    <source>
        <dbReference type="EMBL" id="BAS68188.1"/>
    </source>
</evidence>
<dbReference type="SUPFAM" id="SSF46785">
    <property type="entry name" value="Winged helix' DNA-binding domain"/>
    <property type="match status" value="1"/>
</dbReference>
<evidence type="ECO:0000259" key="5">
    <source>
        <dbReference type="PROSITE" id="PS51063"/>
    </source>
</evidence>
<dbReference type="KEGG" id="ebh:BSEPE_1201"/>
<dbReference type="SMART" id="SM00100">
    <property type="entry name" value="cNMP"/>
    <property type="match status" value="1"/>
</dbReference>
<evidence type="ECO:0000259" key="4">
    <source>
        <dbReference type="PROSITE" id="PS50042"/>
    </source>
</evidence>
<protein>
    <submittedName>
        <fullName evidence="6">CRP/FNR family transcriptional regulator, anaerobic regulatory protein</fullName>
    </submittedName>
</protein>
<keyword evidence="7" id="KW-1185">Reference proteome</keyword>
<keyword evidence="3" id="KW-0804">Transcription</keyword>
<dbReference type="GO" id="GO:0003700">
    <property type="term" value="F:DNA-binding transcription factor activity"/>
    <property type="evidence" value="ECO:0007669"/>
    <property type="project" value="TreeGrafter"/>
</dbReference>
<keyword evidence="1" id="KW-0805">Transcription regulation</keyword>
<dbReference type="GO" id="GO:0003677">
    <property type="term" value="F:DNA binding"/>
    <property type="evidence" value="ECO:0007669"/>
    <property type="project" value="UniProtKB-KW"/>
</dbReference>
<dbReference type="SUPFAM" id="SSF51206">
    <property type="entry name" value="cAMP-binding domain-like"/>
    <property type="match status" value="1"/>
</dbReference>
<dbReference type="RefSeq" id="WP_066045160.1">
    <property type="nucleotide sequence ID" value="NZ_AP013042.1"/>
</dbReference>
<dbReference type="Gene3D" id="2.60.120.10">
    <property type="entry name" value="Jelly Rolls"/>
    <property type="match status" value="1"/>
</dbReference>
<feature type="domain" description="HTH crp-type" evidence="5">
    <location>
        <begin position="125"/>
        <end position="188"/>
    </location>
</feature>
<dbReference type="PROSITE" id="PS50042">
    <property type="entry name" value="CNMP_BINDING_3"/>
    <property type="match status" value="1"/>
</dbReference>
<dbReference type="PANTHER" id="PTHR24567">
    <property type="entry name" value="CRP FAMILY TRANSCRIPTIONAL REGULATORY PROTEIN"/>
    <property type="match status" value="1"/>
</dbReference>
<gene>
    <name evidence="6" type="ORF">BSEPE_1201</name>
</gene>
<proteinExistence type="predicted"/>
<dbReference type="PROSITE" id="PS51063">
    <property type="entry name" value="HTH_CRP_2"/>
    <property type="match status" value="1"/>
</dbReference>
<evidence type="ECO:0000256" key="1">
    <source>
        <dbReference type="ARBA" id="ARBA00023015"/>
    </source>
</evidence>
<sequence length="188" mass="22102">MFKEILKYKTLNFKKGDYLFQQNSEANRLFFLDKGRIKLVRETSDGQPLVIHIAYARETFAEASLFANKYHCHAICDCPCTVLSFDKSTVLQYLQKHPNATMDLLKIHTQQVRDLRLLNEIKSINSAYNRVTTFFDSEVDENSEFHFSYSLKDMAQKLGLAHETFYRTLKILEQEGRISRKKHLIKIR</sequence>
<dbReference type="AlphaFoldDB" id="A0A0P0UTC6"/>
<dbReference type="CDD" id="cd00038">
    <property type="entry name" value="CAP_ED"/>
    <property type="match status" value="1"/>
</dbReference>
<evidence type="ECO:0000313" key="7">
    <source>
        <dbReference type="Proteomes" id="UP000067399"/>
    </source>
</evidence>
<feature type="domain" description="Cyclic nucleotide-binding" evidence="4">
    <location>
        <begin position="1"/>
        <end position="94"/>
    </location>
</feature>
<evidence type="ECO:0000256" key="2">
    <source>
        <dbReference type="ARBA" id="ARBA00023125"/>
    </source>
</evidence>
<dbReference type="Pfam" id="PF13545">
    <property type="entry name" value="HTH_Crp_2"/>
    <property type="match status" value="1"/>
</dbReference>
<dbReference type="PANTHER" id="PTHR24567:SF74">
    <property type="entry name" value="HTH-TYPE TRANSCRIPTIONAL REGULATOR ARCR"/>
    <property type="match status" value="1"/>
</dbReference>
<reference evidence="6 7" key="2">
    <citation type="journal article" date="2016" name="ISME J.">
        <title>Heterogeneous composition of key metabolic gene clusters in a vent mussel symbiont population.</title>
        <authorList>
            <person name="Ikuta T."/>
            <person name="Takaki Y."/>
            <person name="Nagai Y."/>
            <person name="Shimamura S."/>
            <person name="Tsuda M."/>
            <person name="Kawagucci S."/>
            <person name="Aoki Y."/>
            <person name="Inoue K."/>
            <person name="Teruya M."/>
            <person name="Satou K."/>
            <person name="Teruya K."/>
            <person name="Shimoji M."/>
            <person name="Tamotsu H."/>
            <person name="Hirano T."/>
            <person name="Maruyama T."/>
            <person name="Yoshida T."/>
        </authorList>
    </citation>
    <scope>NUCLEOTIDE SEQUENCE [LARGE SCALE GENOMIC DNA]</scope>
    <source>
        <strain evidence="6 7">Myojin Knoll</strain>
    </source>
</reference>
<dbReference type="InterPro" id="IPR014710">
    <property type="entry name" value="RmlC-like_jellyroll"/>
</dbReference>
<organism evidence="6 7">
    <name type="scientific">endosymbiont of Bathymodiolus septemdierum str. Myojin knoll</name>
    <dbReference type="NCBI Taxonomy" id="1303921"/>
    <lineage>
        <taxon>Bacteria</taxon>
        <taxon>Pseudomonadati</taxon>
        <taxon>Pseudomonadota</taxon>
        <taxon>Gammaproteobacteria</taxon>
        <taxon>sulfur-oxidizing symbionts</taxon>
    </lineage>
</organism>
<dbReference type="InterPro" id="IPR012318">
    <property type="entry name" value="HTH_CRP"/>
</dbReference>
<reference evidence="6 7" key="1">
    <citation type="journal article" date="2000" name="Mar. Ecol. Prog. Ser.">
        <title>Phylogenetic characterization of endosymbionts in three hydrothermal vent mussels: influence on host distributions.</title>
        <authorList>
            <person name="Fujiwara Y."/>
            <person name="Takai K."/>
            <person name="Uematsu K."/>
            <person name="Tsuchida S."/>
            <person name="Hunt J.C."/>
            <person name="Hashimoto J."/>
        </authorList>
    </citation>
    <scope>NUCLEOTIDE SEQUENCE [LARGE SCALE GENOMIC DNA]</scope>
    <source>
        <strain evidence="6 7">Myojin Knoll</strain>
    </source>
</reference>
<dbReference type="InterPro" id="IPR050397">
    <property type="entry name" value="Env_Response_Regulators"/>
</dbReference>
<dbReference type="Pfam" id="PF00027">
    <property type="entry name" value="cNMP_binding"/>
    <property type="match status" value="1"/>
</dbReference>
<keyword evidence="2" id="KW-0238">DNA-binding</keyword>
<evidence type="ECO:0000256" key="3">
    <source>
        <dbReference type="ARBA" id="ARBA00023163"/>
    </source>
</evidence>
<dbReference type="InterPro" id="IPR036390">
    <property type="entry name" value="WH_DNA-bd_sf"/>
</dbReference>
<dbReference type="InterPro" id="IPR000595">
    <property type="entry name" value="cNMP-bd_dom"/>
</dbReference>
<dbReference type="EMBL" id="AP013042">
    <property type="protein sequence ID" value="BAS68188.1"/>
    <property type="molecule type" value="Genomic_DNA"/>
</dbReference>